<feature type="non-terminal residue" evidence="2">
    <location>
        <position position="90"/>
    </location>
</feature>
<dbReference type="GO" id="GO:0032434">
    <property type="term" value="P:regulation of proteasomal ubiquitin-dependent protein catabolic process"/>
    <property type="evidence" value="ECO:0007669"/>
    <property type="project" value="TreeGrafter"/>
</dbReference>
<dbReference type="EMBL" id="OA886420">
    <property type="protein sequence ID" value="CAD7282824.1"/>
    <property type="molecule type" value="Genomic_DNA"/>
</dbReference>
<accession>A0A7R9BY47</accession>
<organism evidence="2">
    <name type="scientific">Notodromas monacha</name>
    <dbReference type="NCBI Taxonomy" id="399045"/>
    <lineage>
        <taxon>Eukaryota</taxon>
        <taxon>Metazoa</taxon>
        <taxon>Ecdysozoa</taxon>
        <taxon>Arthropoda</taxon>
        <taxon>Crustacea</taxon>
        <taxon>Oligostraca</taxon>
        <taxon>Ostracoda</taxon>
        <taxon>Podocopa</taxon>
        <taxon>Podocopida</taxon>
        <taxon>Cypridocopina</taxon>
        <taxon>Cypridoidea</taxon>
        <taxon>Cyprididae</taxon>
        <taxon>Notodromas</taxon>
    </lineage>
</organism>
<feature type="non-terminal residue" evidence="2">
    <location>
        <position position="1"/>
    </location>
</feature>
<dbReference type="GO" id="GO:1990592">
    <property type="term" value="P:protein K69-linked ufmylation"/>
    <property type="evidence" value="ECO:0007669"/>
    <property type="project" value="TreeGrafter"/>
</dbReference>
<dbReference type="GO" id="GO:0034976">
    <property type="term" value="P:response to endoplasmic reticulum stress"/>
    <property type="evidence" value="ECO:0007669"/>
    <property type="project" value="TreeGrafter"/>
</dbReference>
<protein>
    <recommendedName>
        <fullName evidence="1">E3 UFM1-protein ligase-like C-terminal domain-containing protein</fullName>
    </recommendedName>
</protein>
<proteinExistence type="predicted"/>
<dbReference type="GO" id="GO:0061666">
    <property type="term" value="F:UFM1 ligase activity"/>
    <property type="evidence" value="ECO:0007669"/>
    <property type="project" value="InterPro"/>
</dbReference>
<dbReference type="AlphaFoldDB" id="A0A7R9BY47"/>
<name>A0A7R9BY47_9CRUS</name>
<dbReference type="PANTHER" id="PTHR31057">
    <property type="entry name" value="E3 UFM1-PROTEIN LIGASE 1"/>
    <property type="match status" value="1"/>
</dbReference>
<evidence type="ECO:0000313" key="2">
    <source>
        <dbReference type="EMBL" id="CAD7282824.1"/>
    </source>
</evidence>
<dbReference type="Pfam" id="PF25041">
    <property type="entry name" value="UFL1_C"/>
    <property type="match status" value="1"/>
</dbReference>
<sequence length="90" mass="9875">QLLSSHRATLCSKLGECRDPALCLHLAGLVLFQTMTHLIIHASGKFVPQLLQFMKADLEKAGVFDDLFRYQEAICFISLGGVAEVSGQLI</sequence>
<evidence type="ECO:0000313" key="3">
    <source>
        <dbReference type="Proteomes" id="UP000678499"/>
    </source>
</evidence>
<reference evidence="2" key="1">
    <citation type="submission" date="2020-11" db="EMBL/GenBank/DDBJ databases">
        <authorList>
            <person name="Tran Van P."/>
        </authorList>
    </citation>
    <scope>NUCLEOTIDE SEQUENCE</scope>
</reference>
<dbReference type="Proteomes" id="UP000678499">
    <property type="component" value="Unassembled WGS sequence"/>
</dbReference>
<keyword evidence="3" id="KW-1185">Reference proteome</keyword>
<dbReference type="InterPro" id="IPR018611">
    <property type="entry name" value="Ufl1"/>
</dbReference>
<dbReference type="EMBL" id="CAJPEX010004383">
    <property type="protein sequence ID" value="CAG0922976.1"/>
    <property type="molecule type" value="Genomic_DNA"/>
</dbReference>
<dbReference type="OrthoDB" id="10258297at2759"/>
<feature type="domain" description="E3 UFM1-protein ligase-like C-terminal" evidence="1">
    <location>
        <begin position="1"/>
        <end position="74"/>
    </location>
</feature>
<evidence type="ECO:0000259" key="1">
    <source>
        <dbReference type="Pfam" id="PF25041"/>
    </source>
</evidence>
<dbReference type="PANTHER" id="PTHR31057:SF0">
    <property type="entry name" value="E3 UFM1-PROTEIN LIGASE 1"/>
    <property type="match status" value="1"/>
</dbReference>
<dbReference type="InterPro" id="IPR056761">
    <property type="entry name" value="Ufl1-like_C"/>
</dbReference>
<gene>
    <name evidence="2" type="ORF">NMOB1V02_LOCUS10443</name>
</gene>
<dbReference type="GO" id="GO:0005789">
    <property type="term" value="C:endoplasmic reticulum membrane"/>
    <property type="evidence" value="ECO:0007669"/>
    <property type="project" value="TreeGrafter"/>
</dbReference>